<reference evidence="1" key="1">
    <citation type="journal article" date="2007" name="Science">
        <title>Draft genome of the filarial nematode parasite Brugia malayi.</title>
        <authorList>
            <person name="Ghedin E."/>
            <person name="Wang S."/>
            <person name="Spiro D."/>
            <person name="Caler E."/>
            <person name="Zhao Q."/>
            <person name="Crabtree J."/>
            <person name="Allen J.E."/>
            <person name="Delcher A.L."/>
            <person name="Guiliano D.B."/>
            <person name="Miranda-Saavedra D."/>
            <person name="Angiuoli S.V."/>
            <person name="Creasy T."/>
            <person name="Amedeo P."/>
            <person name="Haas B."/>
            <person name="El-Sayed N.M."/>
            <person name="Wortman J.R."/>
            <person name="Feldblyum T."/>
            <person name="Tallon L."/>
            <person name="Schatz M."/>
            <person name="Shumway M."/>
            <person name="Koo H."/>
            <person name="Salzberg S.L."/>
            <person name="Schobel S."/>
            <person name="Pertea M."/>
            <person name="Pop M."/>
            <person name="White O."/>
            <person name="Barton G.J."/>
            <person name="Carlow C.K."/>
            <person name="Crawford M.J."/>
            <person name="Daub J."/>
            <person name="Dimmic M.W."/>
            <person name="Estes C.F."/>
            <person name="Foster J.M."/>
            <person name="Ganatra M."/>
            <person name="Gregory W.F."/>
            <person name="Johnson N.M."/>
            <person name="Jin J."/>
            <person name="Komuniecki R."/>
            <person name="Korf I."/>
            <person name="Kumar S."/>
            <person name="Laney S."/>
            <person name="Li B.W."/>
            <person name="Li W."/>
            <person name="Lindblom T.H."/>
            <person name="Lustigman S."/>
            <person name="Ma D."/>
            <person name="Maina C.V."/>
            <person name="Martin D.M."/>
            <person name="McCarter J.P."/>
            <person name="McReynolds L."/>
            <person name="Mitreva M."/>
            <person name="Nutman T.B."/>
            <person name="Parkinson J."/>
            <person name="Peregrin-Alvarez J.M."/>
            <person name="Poole C."/>
            <person name="Ren Q."/>
            <person name="Saunders L."/>
            <person name="Sluder A.E."/>
            <person name="Smith K."/>
            <person name="Stanke M."/>
            <person name="Unnasch T.R."/>
            <person name="Ware J."/>
            <person name="Wei A.D."/>
            <person name="Weil G."/>
            <person name="Williams D.J."/>
            <person name="Zhang Y."/>
            <person name="Williams S.A."/>
            <person name="Fraser-Liggett C."/>
            <person name="Slatko B."/>
            <person name="Blaxter M.L."/>
            <person name="Scott A.L."/>
        </authorList>
    </citation>
    <scope>NUCLEOTIDE SEQUENCE</scope>
    <source>
        <strain evidence="1">FR3</strain>
    </source>
</reference>
<name>A0A7I4K5F9_BRUMA</name>
<gene>
    <name evidence="2" type="primary">Bm13598</name>
</gene>
<proteinExistence type="predicted"/>
<organism evidence="1 2">
    <name type="scientific">Brugia malayi</name>
    <name type="common">Filarial nematode worm</name>
    <dbReference type="NCBI Taxonomy" id="6279"/>
    <lineage>
        <taxon>Eukaryota</taxon>
        <taxon>Metazoa</taxon>
        <taxon>Ecdysozoa</taxon>
        <taxon>Nematoda</taxon>
        <taxon>Chromadorea</taxon>
        <taxon>Rhabditida</taxon>
        <taxon>Spirurina</taxon>
        <taxon>Spiruromorpha</taxon>
        <taxon>Filarioidea</taxon>
        <taxon>Onchocercidae</taxon>
        <taxon>Brugia</taxon>
    </lineage>
</organism>
<dbReference type="Proteomes" id="UP000006672">
    <property type="component" value="Unassembled WGS sequence"/>
</dbReference>
<protein>
    <submittedName>
        <fullName evidence="2">Secreted protein</fullName>
    </submittedName>
</protein>
<dbReference type="InParanoid" id="A0A7I4K5F9"/>
<keyword evidence="1" id="KW-1185">Reference proteome</keyword>
<reference evidence="2" key="2">
    <citation type="submission" date="2020-12" db="UniProtKB">
        <authorList>
            <consortium name="WormBaseParasite"/>
        </authorList>
    </citation>
    <scope>IDENTIFICATION</scope>
</reference>
<dbReference type="WBParaSite" id="Bm13598b.1">
    <property type="protein sequence ID" value="Bm13598b.1"/>
    <property type="gene ID" value="WBGene00233859"/>
</dbReference>
<sequence length="35" mass="4319">MKLLLIHPLTKISIEEHKIMTKDQHQFYQIHGFHY</sequence>
<evidence type="ECO:0000313" key="1">
    <source>
        <dbReference type="Proteomes" id="UP000006672"/>
    </source>
</evidence>
<evidence type="ECO:0000313" key="2">
    <source>
        <dbReference type="WBParaSite" id="Bm13598b.1"/>
    </source>
</evidence>
<dbReference type="AlphaFoldDB" id="A0A7I4K5F9"/>
<accession>A0A7I4K5F9</accession>